<dbReference type="Proteomes" id="UP000085678">
    <property type="component" value="Unplaced"/>
</dbReference>
<evidence type="ECO:0000313" key="3">
    <source>
        <dbReference type="RefSeq" id="XP_013422103.1"/>
    </source>
</evidence>
<evidence type="ECO:0000313" key="2">
    <source>
        <dbReference type="Proteomes" id="UP000085678"/>
    </source>
</evidence>
<dbReference type="Pfam" id="PF08695">
    <property type="entry name" value="Coa1"/>
    <property type="match status" value="1"/>
</dbReference>
<evidence type="ECO:0000256" key="1">
    <source>
        <dbReference type="SAM" id="Phobius"/>
    </source>
</evidence>
<dbReference type="GO" id="GO:0033617">
    <property type="term" value="P:mitochondrial respiratory chain complex IV assembly"/>
    <property type="evidence" value="ECO:0007669"/>
    <property type="project" value="TreeGrafter"/>
</dbReference>
<organism evidence="2 3">
    <name type="scientific">Lingula anatina</name>
    <name type="common">Brachiopod</name>
    <name type="synonym">Lingula unguis</name>
    <dbReference type="NCBI Taxonomy" id="7574"/>
    <lineage>
        <taxon>Eukaryota</taxon>
        <taxon>Metazoa</taxon>
        <taxon>Spiralia</taxon>
        <taxon>Lophotrochozoa</taxon>
        <taxon>Brachiopoda</taxon>
        <taxon>Linguliformea</taxon>
        <taxon>Lingulata</taxon>
        <taxon>Lingulida</taxon>
        <taxon>Linguloidea</taxon>
        <taxon>Lingulidae</taxon>
        <taxon>Lingula</taxon>
    </lineage>
</organism>
<dbReference type="InterPro" id="IPR014807">
    <property type="entry name" value="Coa1"/>
</dbReference>
<dbReference type="AlphaFoldDB" id="A0A1S3KHJ8"/>
<keyword evidence="1" id="KW-1133">Transmembrane helix</keyword>
<name>A0A1S3KHJ8_LINAN</name>
<protein>
    <submittedName>
        <fullName evidence="3">Uncharacterized protein LOC106182026</fullName>
    </submittedName>
</protein>
<dbReference type="OrthoDB" id="10037790at2759"/>
<proteinExistence type="predicted"/>
<dbReference type="InParanoid" id="A0A1S3KHJ8"/>
<keyword evidence="2" id="KW-1185">Reference proteome</keyword>
<accession>A0A1S3KHJ8</accession>
<reference evidence="3" key="1">
    <citation type="submission" date="2025-08" db="UniProtKB">
        <authorList>
            <consortium name="RefSeq"/>
        </authorList>
    </citation>
    <scope>IDENTIFICATION</scope>
    <source>
        <tissue evidence="3">Gonads</tissue>
    </source>
</reference>
<dbReference type="GO" id="GO:0005743">
    <property type="term" value="C:mitochondrial inner membrane"/>
    <property type="evidence" value="ECO:0007669"/>
    <property type="project" value="TreeGrafter"/>
</dbReference>
<dbReference type="PANTHER" id="PTHR47148">
    <property type="entry name" value="CYTOCHROME C OXIDASE ASSEMBLY FACTOR 1 HOMOLOG"/>
    <property type="match status" value="1"/>
</dbReference>
<dbReference type="KEGG" id="lak:106182026"/>
<sequence length="174" mass="20202">MAMFRNGLSKVIKFVNNVSRETYIVAILTVFSCGTLSTYYAWTRKTRRHYAMFSDQNYYKDAVEILKGYTPAISYLGEPVTAKPLSPFDPASVVGNELSVVIKIPVLGPKGKGHLFSFASREKENTKFEIYRLDFEQYTKEYTKRWTFYINKNKLTEEMETKQTVLDKVEVKEE</sequence>
<keyword evidence="1" id="KW-0812">Transmembrane</keyword>
<dbReference type="PROSITE" id="PS51257">
    <property type="entry name" value="PROKAR_LIPOPROTEIN"/>
    <property type="match status" value="1"/>
</dbReference>
<dbReference type="GO" id="GO:0032981">
    <property type="term" value="P:mitochondrial respiratory chain complex I assembly"/>
    <property type="evidence" value="ECO:0007669"/>
    <property type="project" value="TreeGrafter"/>
</dbReference>
<dbReference type="PANTHER" id="PTHR47148:SF1">
    <property type="entry name" value="CYTOCHROME C OXIDASE ASSEMBLY FACTOR 1 HOMOLOG"/>
    <property type="match status" value="1"/>
</dbReference>
<feature type="transmembrane region" description="Helical" evidence="1">
    <location>
        <begin position="23"/>
        <end position="42"/>
    </location>
</feature>
<dbReference type="GeneID" id="106182026"/>
<gene>
    <name evidence="3" type="primary">LOC106182026</name>
</gene>
<keyword evidence="1" id="KW-0472">Membrane</keyword>
<dbReference type="RefSeq" id="XP_013422103.1">
    <property type="nucleotide sequence ID" value="XM_013566649.1"/>
</dbReference>